<dbReference type="PROSITE" id="PS50112">
    <property type="entry name" value="PAS"/>
    <property type="match status" value="1"/>
</dbReference>
<feature type="non-terminal residue" evidence="8">
    <location>
        <position position="966"/>
    </location>
</feature>
<dbReference type="NCBIfam" id="TIGR00229">
    <property type="entry name" value="sensory_box"/>
    <property type="match status" value="1"/>
</dbReference>
<dbReference type="InterPro" id="IPR013655">
    <property type="entry name" value="PAS_fold_3"/>
</dbReference>
<keyword evidence="2" id="KW-0805">Transcription regulation</keyword>
<dbReference type="Proteomes" id="UP001444661">
    <property type="component" value="Unassembled WGS sequence"/>
</dbReference>
<comment type="subcellular location">
    <subcellularLocation>
        <location evidence="1">Nucleus</location>
    </subcellularLocation>
</comment>
<evidence type="ECO:0000256" key="4">
    <source>
        <dbReference type="ARBA" id="ARBA00023163"/>
    </source>
</evidence>
<dbReference type="CDD" id="cd00130">
    <property type="entry name" value="PAS"/>
    <property type="match status" value="1"/>
</dbReference>
<evidence type="ECO:0000259" key="7">
    <source>
        <dbReference type="PROSITE" id="PS50112"/>
    </source>
</evidence>
<feature type="region of interest" description="Disordered" evidence="6">
    <location>
        <begin position="530"/>
        <end position="574"/>
    </location>
</feature>
<dbReference type="SMART" id="SM00091">
    <property type="entry name" value="PAS"/>
    <property type="match status" value="2"/>
</dbReference>
<feature type="compositionally biased region" description="Acidic residues" evidence="6">
    <location>
        <begin position="531"/>
        <end position="544"/>
    </location>
</feature>
<evidence type="ECO:0000313" key="9">
    <source>
        <dbReference type="Proteomes" id="UP001444661"/>
    </source>
</evidence>
<evidence type="ECO:0000256" key="5">
    <source>
        <dbReference type="ARBA" id="ARBA00023242"/>
    </source>
</evidence>
<keyword evidence="3" id="KW-0238">DNA-binding</keyword>
<evidence type="ECO:0000313" key="8">
    <source>
        <dbReference type="EMBL" id="KAK8051127.1"/>
    </source>
</evidence>
<keyword evidence="9" id="KW-1185">Reference proteome</keyword>
<evidence type="ECO:0000256" key="2">
    <source>
        <dbReference type="ARBA" id="ARBA00023015"/>
    </source>
</evidence>
<keyword evidence="4" id="KW-0804">Transcription</keyword>
<dbReference type="InterPro" id="IPR000014">
    <property type="entry name" value="PAS"/>
</dbReference>
<keyword evidence="5" id="KW-0539">Nucleus</keyword>
<dbReference type="SUPFAM" id="SSF55785">
    <property type="entry name" value="PYP-like sensor domain (PAS domain)"/>
    <property type="match status" value="1"/>
</dbReference>
<feature type="compositionally biased region" description="Polar residues" evidence="6">
    <location>
        <begin position="552"/>
        <end position="565"/>
    </location>
</feature>
<feature type="region of interest" description="Disordered" evidence="6">
    <location>
        <begin position="587"/>
        <end position="647"/>
    </location>
</feature>
<dbReference type="EMBL" id="JAQQWK010000002">
    <property type="protein sequence ID" value="KAK8051127.1"/>
    <property type="molecule type" value="Genomic_DNA"/>
</dbReference>
<feature type="compositionally biased region" description="Low complexity" evidence="6">
    <location>
        <begin position="590"/>
        <end position="606"/>
    </location>
</feature>
<dbReference type="Gene3D" id="3.30.450.20">
    <property type="entry name" value="PAS domain"/>
    <property type="match status" value="1"/>
</dbReference>
<dbReference type="InterPro" id="IPR035965">
    <property type="entry name" value="PAS-like_dom_sf"/>
</dbReference>
<evidence type="ECO:0000256" key="1">
    <source>
        <dbReference type="ARBA" id="ARBA00004123"/>
    </source>
</evidence>
<accession>A0ABR1TX99</accession>
<gene>
    <name evidence="8" type="ORF">PG993_002512</name>
</gene>
<comment type="caution">
    <text evidence="8">The sequence shown here is derived from an EMBL/GenBank/DDBJ whole genome shotgun (WGS) entry which is preliminary data.</text>
</comment>
<feature type="domain" description="PAS" evidence="7">
    <location>
        <begin position="315"/>
        <end position="352"/>
    </location>
</feature>
<protein>
    <recommendedName>
        <fullName evidence="7">PAS domain-containing protein</fullName>
    </recommendedName>
</protein>
<name>A0ABR1TX99_9PEZI</name>
<evidence type="ECO:0000256" key="3">
    <source>
        <dbReference type="ARBA" id="ARBA00023125"/>
    </source>
</evidence>
<organism evidence="8 9">
    <name type="scientific">Apiospora rasikravindrae</name>
    <dbReference type="NCBI Taxonomy" id="990691"/>
    <lineage>
        <taxon>Eukaryota</taxon>
        <taxon>Fungi</taxon>
        <taxon>Dikarya</taxon>
        <taxon>Ascomycota</taxon>
        <taxon>Pezizomycotina</taxon>
        <taxon>Sordariomycetes</taxon>
        <taxon>Xylariomycetidae</taxon>
        <taxon>Amphisphaeriales</taxon>
        <taxon>Apiosporaceae</taxon>
        <taxon>Apiospora</taxon>
    </lineage>
</organism>
<dbReference type="PANTHER" id="PTHR23043">
    <property type="entry name" value="HYPOXIA-INDUCIBLE FACTOR 1 ALPHA"/>
    <property type="match status" value="1"/>
</dbReference>
<feature type="region of interest" description="Disordered" evidence="6">
    <location>
        <begin position="875"/>
        <end position="925"/>
    </location>
</feature>
<dbReference type="Pfam" id="PF08447">
    <property type="entry name" value="PAS_3"/>
    <property type="match status" value="1"/>
</dbReference>
<feature type="compositionally biased region" description="Basic and acidic residues" evidence="6">
    <location>
        <begin position="908"/>
        <end position="918"/>
    </location>
</feature>
<sequence length="966" mass="107116">MDAIDIAPGVSSLALPILGRATSSCHGLRIPGLFTTGLQGPVNSIAEQEHAFSHSLAACICIHMPCQGEDYVYHQLNNTPRTSRSYSRWFTLAWITSLKLTYTHTSDVPVSEFQAPTLASPAHDACDSSSCWSAFIKLLATRQAPQTRRITARIGTSRLLHRVLQRAEQPTGVVIPTKRLAGYLCNVHGKLHRPTPKCTLQSAAHPNFPRPPPYITQFVPWKPRETPFPTRQRQRDPCNTVLGYPETNLVGSHARSFLFGPAGLSIFKLELMSFWSPRPGVQQVEQYRQQTLPGEEKIAQRAVSMEHTFMTIHNLSRDANVLFASDSIADILGYQPQEILGKSSFDYFHPDEVPFARSVHSRGVLLDKAAVLHYLRVQNRAGQWISCECCFTVVHDVLVACTSIYRRGEKSERRAIEAPQVRRLFSSSPRDPRYHMLEHLSPKFKMPPMEREPRAALILNRFTQTLTVMFATNAVSSILGVSPDEIKGKSFYECIDQNCWADAINCLESAKANDSIAYLRFWYRDPRREEDFDDEASDSEDSSDSDGGAQLGASQSPMEVDQTPQAEPHIKEEPLSPEASKAEILQSIHSHPSASSTARSSSMAGSQGRQTHVTVPTPGIAEADGHGGAANQQARHAPPRNANRRRRNEPIPTFELEAVVSCTSDGLVVILRKARPMMPALHPPLLPLEYQNGFFAAPWGARPINPQYPPEQIYQFRPPLLPQYMPVQEHVKQVGGPPTNDLMSSIRDVAVFAWALVGINGTLAAHSRGVPQGEAQPPDGIPIWDPNAPKSQYHGPENQAAVRWARMDGYPHGAGGSSLSAHFSRVSNGISQAYGGRSSYTQPMGYASYTHESWSSSGPMSYAPQHQEPWADAAARYAQQQQPPLQHHHLPQHGEMPTTRPASSGDGPPRRTHTDGRSDSISLYRPVATLQKPARYHFNDCYDRNIEKKGGKLWVALVTRQHLNTG</sequence>
<dbReference type="PANTHER" id="PTHR23043:SF17">
    <property type="entry name" value="PROTEIN SIMILAR"/>
    <property type="match status" value="1"/>
</dbReference>
<evidence type="ECO:0000256" key="6">
    <source>
        <dbReference type="SAM" id="MobiDB-lite"/>
    </source>
</evidence>
<proteinExistence type="predicted"/>
<reference evidence="8 9" key="1">
    <citation type="submission" date="2023-01" db="EMBL/GenBank/DDBJ databases">
        <title>Analysis of 21 Apiospora genomes using comparative genomics revels a genus with tremendous synthesis potential of carbohydrate active enzymes and secondary metabolites.</title>
        <authorList>
            <person name="Sorensen T."/>
        </authorList>
    </citation>
    <scope>NUCLEOTIDE SEQUENCE [LARGE SCALE GENOMIC DNA]</scope>
    <source>
        <strain evidence="8 9">CBS 33761</strain>
    </source>
</reference>